<proteinExistence type="predicted"/>
<dbReference type="Proteomes" id="UP001199054">
    <property type="component" value="Unassembled WGS sequence"/>
</dbReference>
<evidence type="ECO:0000256" key="2">
    <source>
        <dbReference type="SAM" id="SignalP"/>
    </source>
</evidence>
<organism evidence="4 5">
    <name type="scientific">Streptomyces antimicrobicus</name>
    <dbReference type="NCBI Taxonomy" id="2883108"/>
    <lineage>
        <taxon>Bacteria</taxon>
        <taxon>Bacillati</taxon>
        <taxon>Actinomycetota</taxon>
        <taxon>Actinomycetes</taxon>
        <taxon>Kitasatosporales</taxon>
        <taxon>Streptomycetaceae</taxon>
        <taxon>Streptomyces</taxon>
    </lineage>
</organism>
<feature type="signal peptide" evidence="2">
    <location>
        <begin position="1"/>
        <end position="25"/>
    </location>
</feature>
<dbReference type="RefSeq" id="WP_226729078.1">
    <property type="nucleotide sequence ID" value="NZ_JAJAUY010000099.1"/>
</dbReference>
<dbReference type="PANTHER" id="PTHR36144">
    <property type="entry name" value="S-ANTIGEN PROTEIN"/>
    <property type="match status" value="1"/>
</dbReference>
<feature type="compositionally biased region" description="Basic and acidic residues" evidence="1">
    <location>
        <begin position="231"/>
        <end position="256"/>
    </location>
</feature>
<dbReference type="Pfam" id="PF02389">
    <property type="entry name" value="Cornifin"/>
    <property type="match status" value="1"/>
</dbReference>
<reference evidence="4 5" key="1">
    <citation type="submission" date="2021-10" db="EMBL/GenBank/DDBJ databases">
        <title>Streptomyces sp. strain SMC 277, a novel streptomycete isolated from soil.</title>
        <authorList>
            <person name="Chanama M."/>
        </authorList>
    </citation>
    <scope>NUCLEOTIDE SEQUENCE [LARGE SCALE GENOMIC DNA]</scope>
    <source>
        <strain evidence="4 5">SMC 277</strain>
    </source>
</reference>
<name>A0ABS8BBG7_9ACTN</name>
<evidence type="ECO:0000313" key="4">
    <source>
        <dbReference type="EMBL" id="MCB5181977.1"/>
    </source>
</evidence>
<evidence type="ECO:0000259" key="3">
    <source>
        <dbReference type="Pfam" id="PF20568"/>
    </source>
</evidence>
<keyword evidence="2" id="KW-0732">Signal</keyword>
<dbReference type="InterPro" id="IPR053118">
    <property type="entry name" value="HPI-Adhesin/Ser-rich"/>
</dbReference>
<dbReference type="InterPro" id="IPR046704">
    <property type="entry name" value="DUF6777"/>
</dbReference>
<comment type="caution">
    <text evidence="4">The sequence shown here is derived from an EMBL/GenBank/DDBJ whole genome shotgun (WGS) entry which is preliminary data.</text>
</comment>
<dbReference type="Pfam" id="PF20568">
    <property type="entry name" value="DUF6777"/>
    <property type="match status" value="1"/>
</dbReference>
<accession>A0ABS8BBG7</accession>
<dbReference type="PANTHER" id="PTHR36144:SF6">
    <property type="entry name" value="S-ANTIGEN PROTEIN"/>
    <property type="match status" value="1"/>
</dbReference>
<feature type="region of interest" description="Disordered" evidence="1">
    <location>
        <begin position="231"/>
        <end position="514"/>
    </location>
</feature>
<feature type="chain" id="PRO_5046938367" evidence="2">
    <location>
        <begin position="26"/>
        <end position="514"/>
    </location>
</feature>
<feature type="domain" description="DUF6777" evidence="3">
    <location>
        <begin position="76"/>
        <end position="237"/>
    </location>
</feature>
<feature type="compositionally biased region" description="Gly residues" evidence="1">
    <location>
        <begin position="483"/>
        <end position="514"/>
    </location>
</feature>
<gene>
    <name evidence="4" type="ORF">LG632_21675</name>
</gene>
<protein>
    <submittedName>
        <fullName evidence="4">Primosomal protein</fullName>
    </submittedName>
</protein>
<feature type="compositionally biased region" description="Basic and acidic residues" evidence="1">
    <location>
        <begin position="365"/>
        <end position="379"/>
    </location>
</feature>
<feature type="region of interest" description="Disordered" evidence="1">
    <location>
        <begin position="36"/>
        <end position="80"/>
    </location>
</feature>
<keyword evidence="5" id="KW-1185">Reference proteome</keyword>
<sequence>MSASTAVVMATAVVLAFTVMSGNEASGGEVFLQSTAAAGPDPFTPSTATESDPPEVTNAAAPGTGKGGSSGARTLQVNGAHPGLYGGTRNVASCDVEKQIKYLTEHKDKGAAFAAPLKIGQPEIPSYLRSLTPVRLGWDTRVTNHGYKDAAPTSYQAVLQAGTAVMVDDRGVPRVRCACGNPLTPPVAVKGNQTYNGTQWSSFQSSELVAVRPAEEPVKGVTMYDHHRKDWYERPSGDAQGKHDHEVPPPKGHEPDAPPALPPADPGSGEKHQDKGRQPDKDKPPVKDPGKEPDKAPVKEPGKEPDKPPVKEPEKPAQEPDKQVKEPGKEQDKAPDSGTDKAPGTGTDKAPDSGTDKAPGTGTDKAPDTGTEKAPDTGTEKAPGTGTDKAPDTGTDKAPGTGTDKAPDTGTEKAPGTGTEKAPDTGTEKAPGTGTDKAPDTGTEKAPGTGTEKAPDTGTEKAPGTGTDKAPGTGTDKAPGTGTDKGSGDGAGTGTGTGNDSGGGSGNDSGQQGQ</sequence>
<evidence type="ECO:0000256" key="1">
    <source>
        <dbReference type="SAM" id="MobiDB-lite"/>
    </source>
</evidence>
<dbReference type="EMBL" id="JAJAUY010000099">
    <property type="protein sequence ID" value="MCB5181977.1"/>
    <property type="molecule type" value="Genomic_DNA"/>
</dbReference>
<feature type="compositionally biased region" description="Basic and acidic residues" evidence="1">
    <location>
        <begin position="268"/>
        <end position="339"/>
    </location>
</feature>
<evidence type="ECO:0000313" key="5">
    <source>
        <dbReference type="Proteomes" id="UP001199054"/>
    </source>
</evidence>